<dbReference type="GO" id="GO:0003700">
    <property type="term" value="F:DNA-binding transcription factor activity"/>
    <property type="evidence" value="ECO:0007669"/>
    <property type="project" value="InterPro"/>
</dbReference>
<organism evidence="5 6">
    <name type="scientific">Maliponia aquimaris</name>
    <dbReference type="NCBI Taxonomy" id="1673631"/>
    <lineage>
        <taxon>Bacteria</taxon>
        <taxon>Pseudomonadati</taxon>
        <taxon>Pseudomonadota</taxon>
        <taxon>Alphaproteobacteria</taxon>
        <taxon>Rhodobacterales</taxon>
        <taxon>Paracoccaceae</taxon>
        <taxon>Maliponia</taxon>
    </lineage>
</organism>
<dbReference type="RefSeq" id="WP_094019296.1">
    <property type="nucleotide sequence ID" value="NZ_FXYF01000001.1"/>
</dbReference>
<dbReference type="GO" id="GO:0003677">
    <property type="term" value="F:DNA binding"/>
    <property type="evidence" value="ECO:0007669"/>
    <property type="project" value="UniProtKB-KW"/>
</dbReference>
<dbReference type="Gene3D" id="1.20.120.530">
    <property type="entry name" value="GntR ligand-binding domain-like"/>
    <property type="match status" value="1"/>
</dbReference>
<gene>
    <name evidence="5" type="primary">csiR</name>
    <name evidence="5" type="ORF">MAA8898_00426</name>
</gene>
<name>A0A238JS10_9RHOB</name>
<dbReference type="InterPro" id="IPR008920">
    <property type="entry name" value="TF_FadR/GntR_C"/>
</dbReference>
<dbReference type="PANTHER" id="PTHR43537:SF53">
    <property type="entry name" value="HTH-TYPE TRANSCRIPTIONAL REPRESSOR NANR"/>
    <property type="match status" value="1"/>
</dbReference>
<dbReference type="AlphaFoldDB" id="A0A238JS10"/>
<proteinExistence type="predicted"/>
<feature type="domain" description="HTH gntR-type" evidence="4">
    <location>
        <begin position="8"/>
        <end position="75"/>
    </location>
</feature>
<dbReference type="InterPro" id="IPR000524">
    <property type="entry name" value="Tscrpt_reg_HTH_GntR"/>
</dbReference>
<evidence type="ECO:0000313" key="6">
    <source>
        <dbReference type="Proteomes" id="UP000207598"/>
    </source>
</evidence>
<dbReference type="Gene3D" id="1.10.10.10">
    <property type="entry name" value="Winged helix-like DNA-binding domain superfamily/Winged helix DNA-binding domain"/>
    <property type="match status" value="1"/>
</dbReference>
<dbReference type="CDD" id="cd07377">
    <property type="entry name" value="WHTH_GntR"/>
    <property type="match status" value="1"/>
</dbReference>
<keyword evidence="1" id="KW-0805">Transcription regulation</keyword>
<dbReference type="OrthoDB" id="8638122at2"/>
<dbReference type="PANTHER" id="PTHR43537">
    <property type="entry name" value="TRANSCRIPTIONAL REGULATOR, GNTR FAMILY"/>
    <property type="match status" value="1"/>
</dbReference>
<sequence length="235" mass="25295">MPNDTAAPPKKTLCREDLRARILRGDLAPGAELDETRLAGDYGLSRTPLREVFRALAGQGYLSLQSNRGTRVAALDTEVLRGLFQAAPLILAGTARLAAQNRTAGQIAALKSVQRALAQAIAAEDAPRAALEDHGFHTLVGEMAGNAYLAQALDRMLVDLTRLGQGLYRPETKKARKLLKKALQQHEALIVAIESQDPEEAVAVALAHWSLSQDEITRALTPDPVPHDIAPVPQV</sequence>
<keyword evidence="3" id="KW-0804">Transcription</keyword>
<evidence type="ECO:0000259" key="4">
    <source>
        <dbReference type="PROSITE" id="PS50949"/>
    </source>
</evidence>
<evidence type="ECO:0000256" key="1">
    <source>
        <dbReference type="ARBA" id="ARBA00023015"/>
    </source>
</evidence>
<evidence type="ECO:0000256" key="3">
    <source>
        <dbReference type="ARBA" id="ARBA00023163"/>
    </source>
</evidence>
<evidence type="ECO:0000313" key="5">
    <source>
        <dbReference type="EMBL" id="SMX33243.1"/>
    </source>
</evidence>
<reference evidence="5 6" key="1">
    <citation type="submission" date="2017-05" db="EMBL/GenBank/DDBJ databases">
        <authorList>
            <person name="Song R."/>
            <person name="Chenine A.L."/>
            <person name="Ruprecht R.M."/>
        </authorList>
    </citation>
    <scope>NUCLEOTIDE SEQUENCE [LARGE SCALE GENOMIC DNA]</scope>
    <source>
        <strain evidence="5 6">CECT 8898</strain>
    </source>
</reference>
<dbReference type="SUPFAM" id="SSF46785">
    <property type="entry name" value="Winged helix' DNA-binding domain"/>
    <property type="match status" value="1"/>
</dbReference>
<dbReference type="SMART" id="SM00895">
    <property type="entry name" value="FCD"/>
    <property type="match status" value="1"/>
</dbReference>
<dbReference type="SUPFAM" id="SSF48008">
    <property type="entry name" value="GntR ligand-binding domain-like"/>
    <property type="match status" value="1"/>
</dbReference>
<dbReference type="InterPro" id="IPR036388">
    <property type="entry name" value="WH-like_DNA-bd_sf"/>
</dbReference>
<accession>A0A238JS10</accession>
<dbReference type="Proteomes" id="UP000207598">
    <property type="component" value="Unassembled WGS sequence"/>
</dbReference>
<dbReference type="Pfam" id="PF07729">
    <property type="entry name" value="FCD"/>
    <property type="match status" value="1"/>
</dbReference>
<dbReference type="InterPro" id="IPR011711">
    <property type="entry name" value="GntR_C"/>
</dbReference>
<dbReference type="EMBL" id="FXYF01000001">
    <property type="protein sequence ID" value="SMX33243.1"/>
    <property type="molecule type" value="Genomic_DNA"/>
</dbReference>
<evidence type="ECO:0000256" key="2">
    <source>
        <dbReference type="ARBA" id="ARBA00023125"/>
    </source>
</evidence>
<keyword evidence="2" id="KW-0238">DNA-binding</keyword>
<protein>
    <submittedName>
        <fullName evidence="5">HTH-type transcriptional repressor CsiR</fullName>
    </submittedName>
</protein>
<dbReference type="InterPro" id="IPR036390">
    <property type="entry name" value="WH_DNA-bd_sf"/>
</dbReference>
<dbReference type="PROSITE" id="PS50949">
    <property type="entry name" value="HTH_GNTR"/>
    <property type="match status" value="1"/>
</dbReference>
<dbReference type="SMART" id="SM00345">
    <property type="entry name" value="HTH_GNTR"/>
    <property type="match status" value="1"/>
</dbReference>
<dbReference type="Pfam" id="PF00392">
    <property type="entry name" value="GntR"/>
    <property type="match status" value="1"/>
</dbReference>
<keyword evidence="6" id="KW-1185">Reference proteome</keyword>